<protein>
    <submittedName>
        <fullName evidence="2">Sulfurtransferase TusA family protein</fullName>
    </submittedName>
</protein>
<dbReference type="EMBL" id="AP031322">
    <property type="protein sequence ID" value="BFH74399.1"/>
    <property type="molecule type" value="Genomic_DNA"/>
</dbReference>
<dbReference type="CDD" id="cd00291">
    <property type="entry name" value="SirA_YedF_YeeD"/>
    <property type="match status" value="1"/>
</dbReference>
<organism evidence="2">
    <name type="scientific">Sulfurisphaera javensis</name>
    <dbReference type="NCBI Taxonomy" id="2049879"/>
    <lineage>
        <taxon>Archaea</taxon>
        <taxon>Thermoproteota</taxon>
        <taxon>Thermoprotei</taxon>
        <taxon>Sulfolobales</taxon>
        <taxon>Sulfolobaceae</taxon>
        <taxon>Sulfurisphaera</taxon>
    </lineage>
</organism>
<name>A0AAT9GU38_9CREN</name>
<reference evidence="2" key="1">
    <citation type="submission" date="2024-03" db="EMBL/GenBank/DDBJ databases">
        <title>Complete genome sequence of Sulfurisphaera javensis strain KD-1.</title>
        <authorList>
            <person name="Sakai H."/>
            <person name="Nur N."/>
            <person name="Suwanto A."/>
            <person name="Kurosawa N."/>
        </authorList>
    </citation>
    <scope>NUCLEOTIDE SEQUENCE</scope>
    <source>
        <strain evidence="2">KD-1</strain>
    </source>
</reference>
<evidence type="ECO:0000313" key="2">
    <source>
        <dbReference type="EMBL" id="BFH74399.1"/>
    </source>
</evidence>
<dbReference type="AlphaFoldDB" id="A0AAT9GU38"/>
<feature type="domain" description="UPF0033" evidence="1">
    <location>
        <begin position="7"/>
        <end position="68"/>
    </location>
</feature>
<dbReference type="GeneID" id="92355301"/>
<dbReference type="Pfam" id="PF01206">
    <property type="entry name" value="TusA"/>
    <property type="match status" value="1"/>
</dbReference>
<dbReference type="InterPro" id="IPR001455">
    <property type="entry name" value="TusA-like"/>
</dbReference>
<proteinExistence type="predicted"/>
<dbReference type="Gene3D" id="3.30.110.40">
    <property type="entry name" value="TusA-like domain"/>
    <property type="match status" value="1"/>
</dbReference>
<evidence type="ECO:0000259" key="1">
    <source>
        <dbReference type="Pfam" id="PF01206"/>
    </source>
</evidence>
<sequence>MIIDSDDVCPVVLVQVLRAFREAKNGEEIIVKTKWEAAVQELKRWCDETGNQYEGWEKEGSKFVIKIRVLKEK</sequence>
<dbReference type="RefSeq" id="WP_369609914.1">
    <property type="nucleotide sequence ID" value="NZ_AP031322.1"/>
</dbReference>
<dbReference type="KEGG" id="sjv:SJAV_23430"/>
<accession>A0AAT9GU38</accession>
<dbReference type="SUPFAM" id="SSF64307">
    <property type="entry name" value="SirA-like"/>
    <property type="match status" value="1"/>
</dbReference>
<gene>
    <name evidence="2" type="ORF">SJAV_23430</name>
</gene>
<dbReference type="InterPro" id="IPR036868">
    <property type="entry name" value="TusA-like_sf"/>
</dbReference>